<keyword evidence="1" id="KW-0472">Membrane</keyword>
<dbReference type="Proteomes" id="UP000199532">
    <property type="component" value="Unassembled WGS sequence"/>
</dbReference>
<protein>
    <recommendedName>
        <fullName evidence="4">Tetratricopeptide repeat-containing protein</fullName>
    </recommendedName>
</protein>
<organism evidence="2 3">
    <name type="scientific">Dyadobacter koreensis</name>
    <dbReference type="NCBI Taxonomy" id="408657"/>
    <lineage>
        <taxon>Bacteria</taxon>
        <taxon>Pseudomonadati</taxon>
        <taxon>Bacteroidota</taxon>
        <taxon>Cytophagia</taxon>
        <taxon>Cytophagales</taxon>
        <taxon>Spirosomataceae</taxon>
        <taxon>Dyadobacter</taxon>
    </lineage>
</organism>
<dbReference type="OrthoDB" id="663481at2"/>
<dbReference type="RefSeq" id="WP_090340412.1">
    <property type="nucleotide sequence ID" value="NZ_FNXY01000009.1"/>
</dbReference>
<evidence type="ECO:0008006" key="4">
    <source>
        <dbReference type="Google" id="ProtNLM"/>
    </source>
</evidence>
<proteinExistence type="predicted"/>
<gene>
    <name evidence="2" type="ORF">SAMN04487995_5297</name>
</gene>
<dbReference type="AlphaFoldDB" id="A0A1H6ZWP3"/>
<name>A0A1H6ZWP3_9BACT</name>
<dbReference type="STRING" id="408657.SAMN04487995_5297"/>
<keyword evidence="1" id="KW-0812">Transmembrane</keyword>
<keyword evidence="1" id="KW-1133">Transmembrane helix</keyword>
<dbReference type="InterPro" id="IPR011990">
    <property type="entry name" value="TPR-like_helical_dom_sf"/>
</dbReference>
<evidence type="ECO:0000256" key="1">
    <source>
        <dbReference type="SAM" id="Phobius"/>
    </source>
</evidence>
<feature type="transmembrane region" description="Helical" evidence="1">
    <location>
        <begin position="76"/>
        <end position="96"/>
    </location>
</feature>
<accession>A0A1H6ZWP3</accession>
<evidence type="ECO:0000313" key="3">
    <source>
        <dbReference type="Proteomes" id="UP000199532"/>
    </source>
</evidence>
<dbReference type="EMBL" id="FNXY01000009">
    <property type="protein sequence ID" value="SEJ56047.1"/>
    <property type="molecule type" value="Genomic_DNA"/>
</dbReference>
<reference evidence="2 3" key="1">
    <citation type="submission" date="2016-10" db="EMBL/GenBank/DDBJ databases">
        <authorList>
            <person name="de Groot N.N."/>
        </authorList>
    </citation>
    <scope>NUCLEOTIDE SEQUENCE [LARGE SCALE GENOMIC DNA]</scope>
    <source>
        <strain evidence="2 3">DSM 19938</strain>
    </source>
</reference>
<sequence>MEERIDDYFKRQLGEQEKKQFEEDLKSNSELAESVAFYLVSHNAAKQNRREKELRERHAEWQELSSGKTKTITRQLVYYVSAAVILIALGLGLYFLKSGTPDREMMAIAYAEKNFSTLSVQMDGGADSLQQAINAYNNGDYNSAEQQIDAMLVRDAKNAEVQKIAGIVALKLKNYDKAITYFHLLGEQENLFSNPGKFYEAIAHMHRGLPLDKKLADSLLQEVIDGNLEGKEEAEKWVK</sequence>
<evidence type="ECO:0000313" key="2">
    <source>
        <dbReference type="EMBL" id="SEJ56047.1"/>
    </source>
</evidence>
<keyword evidence="3" id="KW-1185">Reference proteome</keyword>
<dbReference type="SUPFAM" id="SSF48452">
    <property type="entry name" value="TPR-like"/>
    <property type="match status" value="1"/>
</dbReference>
<dbReference type="Gene3D" id="1.25.40.10">
    <property type="entry name" value="Tetratricopeptide repeat domain"/>
    <property type="match status" value="1"/>
</dbReference>